<proteinExistence type="predicted"/>
<sequence length="66" mass="7819">MKPEVGIDNHKKGSEIKEIFTDALHRDLSSDENLLINKWVQNFNHEERATIINMLKELVNKHKRHD</sequence>
<evidence type="ECO:0000313" key="2">
    <source>
        <dbReference type="Proteomes" id="UP000181997"/>
    </source>
</evidence>
<organism evidence="1 2">
    <name type="scientific">[Bacillus] enclensis</name>
    <dbReference type="NCBI Taxonomy" id="1402860"/>
    <lineage>
        <taxon>Bacteria</taxon>
        <taxon>Bacillati</taxon>
        <taxon>Bacillota</taxon>
        <taxon>Bacilli</taxon>
        <taxon>Bacillales</taxon>
        <taxon>Bacillaceae</taxon>
        <taxon>Rossellomorea</taxon>
    </lineage>
</organism>
<name>A0A0V8HLF3_9BACI</name>
<reference evidence="2" key="1">
    <citation type="submission" date="2016-08" db="EMBL/GenBank/DDBJ databases">
        <authorList>
            <person name="Varghese N."/>
            <person name="Submissions Spin"/>
        </authorList>
    </citation>
    <scope>NUCLEOTIDE SEQUENCE [LARGE SCALE GENOMIC DNA]</scope>
    <source>
        <strain evidence="2">SGD-1123</strain>
    </source>
</reference>
<evidence type="ECO:0000313" key="1">
    <source>
        <dbReference type="EMBL" id="SCB81197.1"/>
    </source>
</evidence>
<keyword evidence="2" id="KW-1185">Reference proteome</keyword>
<dbReference type="OrthoDB" id="2925256at2"/>
<dbReference type="RefSeq" id="WP_058297512.1">
    <property type="nucleotide sequence ID" value="NZ_FMAU01000001.1"/>
</dbReference>
<dbReference type="Proteomes" id="UP000181997">
    <property type="component" value="Unassembled WGS sequence"/>
</dbReference>
<protein>
    <submittedName>
        <fullName evidence="1">Uncharacterized protein</fullName>
    </submittedName>
</protein>
<dbReference type="EMBL" id="FMAU01000001">
    <property type="protein sequence ID" value="SCB81197.1"/>
    <property type="molecule type" value="Genomic_DNA"/>
</dbReference>
<accession>A0A0V8HLF3</accession>
<dbReference type="AlphaFoldDB" id="A0A0V8HLF3"/>
<gene>
    <name evidence="1" type="ORF">GA0061094_0666</name>
</gene>